<gene>
    <name evidence="2" type="ORF">J0A68_00095</name>
</gene>
<sequence>MQDVLIIGAFDRYNYGDLLFPIILEKQLETYGLDFRFRFFGLVKSDLSAQGGPPTEDIQEFYRACSDANHPVHVIIAGGEALGVTWNSLYAALSPLFQRVNKRHKRINRLFDLNAATKLLLRGRTTLPFLLDKAEFPGIRSILLNSLGGSGLNESTFSKFPELKPKLRQADYFAVRDRLTLQNIQQAGLKAHLFPDSAILMSDFFPLEHLKNRASTSVRAYVEAHSGDYAFVQINKKTTRGHEKTIASQLDLVYGEGKTELCLCPIGKALDHDDHEALHGLGKLLQSPFVYFDADTIWDIMYLIANAKCYIGTSLHGAITAMSYAVPHVGLKVEKLSAYLATWGVDGNRDAVEFSELFGRFSSATKVGKAELEASRDLQFAEIRMAFDLMVEVMNSRVLVNH</sequence>
<reference evidence="2 3" key="1">
    <citation type="submission" date="2021-03" db="EMBL/GenBank/DDBJ databases">
        <title>novel species isolated from a fishpond in China.</title>
        <authorList>
            <person name="Lu H."/>
            <person name="Cai Z."/>
        </authorList>
    </citation>
    <scope>NUCLEOTIDE SEQUENCE [LARGE SCALE GENOMIC DNA]</scope>
    <source>
        <strain evidence="2 3">H41</strain>
    </source>
</reference>
<keyword evidence="3" id="KW-1185">Reference proteome</keyword>
<dbReference type="RefSeq" id="WP_206576145.1">
    <property type="nucleotide sequence ID" value="NZ_JAFKCT010000001.1"/>
</dbReference>
<evidence type="ECO:0000313" key="3">
    <source>
        <dbReference type="Proteomes" id="UP000664317"/>
    </source>
</evidence>
<dbReference type="Proteomes" id="UP000664317">
    <property type="component" value="Unassembled WGS sequence"/>
</dbReference>
<feature type="domain" description="Polysaccharide pyruvyl transferase" evidence="1">
    <location>
        <begin position="14"/>
        <end position="331"/>
    </location>
</feature>
<dbReference type="Pfam" id="PF04230">
    <property type="entry name" value="PS_pyruv_trans"/>
    <property type="match status" value="1"/>
</dbReference>
<comment type="caution">
    <text evidence="2">The sequence shown here is derived from an EMBL/GenBank/DDBJ whole genome shotgun (WGS) entry which is preliminary data.</text>
</comment>
<keyword evidence="2" id="KW-0808">Transferase</keyword>
<accession>A0ABS3BWZ3</accession>
<dbReference type="GO" id="GO:0016740">
    <property type="term" value="F:transferase activity"/>
    <property type="evidence" value="ECO:0007669"/>
    <property type="project" value="UniProtKB-KW"/>
</dbReference>
<proteinExistence type="predicted"/>
<dbReference type="EMBL" id="JAFKCT010000001">
    <property type="protein sequence ID" value="MBN7809331.1"/>
    <property type="molecule type" value="Genomic_DNA"/>
</dbReference>
<name>A0ABS3BWZ3_9BACT</name>
<dbReference type="InterPro" id="IPR007345">
    <property type="entry name" value="Polysacch_pyruvyl_Trfase"/>
</dbReference>
<evidence type="ECO:0000313" key="2">
    <source>
        <dbReference type="EMBL" id="MBN7809331.1"/>
    </source>
</evidence>
<protein>
    <submittedName>
        <fullName evidence="2">Polysaccharide pyruvyl transferase family protein</fullName>
    </submittedName>
</protein>
<evidence type="ECO:0000259" key="1">
    <source>
        <dbReference type="Pfam" id="PF04230"/>
    </source>
</evidence>
<organism evidence="2 3">
    <name type="scientific">Algoriphagus oliviformis</name>
    <dbReference type="NCBI Taxonomy" id="2811231"/>
    <lineage>
        <taxon>Bacteria</taxon>
        <taxon>Pseudomonadati</taxon>
        <taxon>Bacteroidota</taxon>
        <taxon>Cytophagia</taxon>
        <taxon>Cytophagales</taxon>
        <taxon>Cyclobacteriaceae</taxon>
        <taxon>Algoriphagus</taxon>
    </lineage>
</organism>